<comment type="similarity">
    <text evidence="1 4">Belongs to the glycosyl hydrolase 43 family.</text>
</comment>
<dbReference type="EMBL" id="AP025314">
    <property type="protein sequence ID" value="BDD08179.1"/>
    <property type="molecule type" value="Genomic_DNA"/>
</dbReference>
<evidence type="ECO:0000313" key="7">
    <source>
        <dbReference type="Proteomes" id="UP001348817"/>
    </source>
</evidence>
<dbReference type="GO" id="GO:0004553">
    <property type="term" value="F:hydrolase activity, hydrolyzing O-glycosyl compounds"/>
    <property type="evidence" value="ECO:0007669"/>
    <property type="project" value="InterPro"/>
</dbReference>
<proteinExistence type="inferred from homology"/>
<dbReference type="AlphaFoldDB" id="A0AAU9D169"/>
<evidence type="ECO:0000256" key="2">
    <source>
        <dbReference type="ARBA" id="ARBA00022801"/>
    </source>
</evidence>
<dbReference type="SUPFAM" id="SSF75005">
    <property type="entry name" value="Arabinanase/levansucrase/invertase"/>
    <property type="match status" value="1"/>
</dbReference>
<feature type="signal peptide" evidence="5">
    <location>
        <begin position="1"/>
        <end position="22"/>
    </location>
</feature>
<feature type="chain" id="PRO_5043526874" evidence="5">
    <location>
        <begin position="23"/>
        <end position="384"/>
    </location>
</feature>
<dbReference type="PANTHER" id="PTHR22925">
    <property type="entry name" value="GLYCOSYL HYDROLASE 43 FAMILY MEMBER"/>
    <property type="match status" value="1"/>
</dbReference>
<gene>
    <name evidence="6" type="ORF">FUAX_06110</name>
</gene>
<evidence type="ECO:0000256" key="3">
    <source>
        <dbReference type="ARBA" id="ARBA00023295"/>
    </source>
</evidence>
<evidence type="ECO:0000313" key="6">
    <source>
        <dbReference type="EMBL" id="BDD08179.1"/>
    </source>
</evidence>
<keyword evidence="3 4" id="KW-0326">Glycosidase</keyword>
<dbReference type="PROSITE" id="PS51257">
    <property type="entry name" value="PROKAR_LIPOPROTEIN"/>
    <property type="match status" value="1"/>
</dbReference>
<dbReference type="RefSeq" id="WP_338393456.1">
    <property type="nucleotide sequence ID" value="NZ_AP025314.1"/>
</dbReference>
<dbReference type="PANTHER" id="PTHR22925:SF3">
    <property type="entry name" value="GLYCOSYL HYDROLASE FAMILY PROTEIN 43"/>
    <property type="match status" value="1"/>
</dbReference>
<evidence type="ECO:0000256" key="4">
    <source>
        <dbReference type="RuleBase" id="RU361187"/>
    </source>
</evidence>
<sequence>MRTILKLALLFALPTAILLSCSEPKEPKSFKPGQLWPDNNGKHINAHGGGILFHEGSYYWFGEHKIEGEAGNLAQVGVHCYSSKNLYDWKDEGIALPVVTGDPDHDIAKGCILERPKVIYNAKTKKFVMWFHLEWPGQGYATARSGVATSDKVTGPYTFVKSVRPNKGQWPNNVSEKMKTGGVPERVASMKFTGGEVPEHPDSLNLLARDFEVGQMARDMNLFVDDDGKGYHIYSSEENSTLHISLLTDDFLDYEGAYVREFPGRFMEAPALFKRKGKYYLIASGCTGWRPNAARSAVADNILGPWRELKNPCVGEGSDLTFKSQSTYVLPVNGKEDAFVYLGDRWTPENAIDGRYIWLPLTFEGEQPVLKWADSWDLNFFDKK</sequence>
<dbReference type="InterPro" id="IPR023296">
    <property type="entry name" value="Glyco_hydro_beta-prop_sf"/>
</dbReference>
<protein>
    <submittedName>
        <fullName evidence="6">Beta-glucanase</fullName>
    </submittedName>
</protein>
<reference evidence="6 7" key="1">
    <citation type="submission" date="2021-12" db="EMBL/GenBank/DDBJ databases">
        <title>Genome sequencing of bacteria with rrn-lacking chromosome and rrn-plasmid.</title>
        <authorList>
            <person name="Anda M."/>
            <person name="Iwasaki W."/>
        </authorList>
    </citation>
    <scope>NUCLEOTIDE SEQUENCE [LARGE SCALE GENOMIC DNA]</scope>
    <source>
        <strain evidence="6 7">DSM 100852</strain>
    </source>
</reference>
<dbReference type="KEGG" id="fax:FUAX_06110"/>
<keyword evidence="5" id="KW-0732">Signal</keyword>
<keyword evidence="2 4" id="KW-0378">Hydrolase</keyword>
<dbReference type="Proteomes" id="UP001348817">
    <property type="component" value="Chromosome"/>
</dbReference>
<organism evidence="6 7">
    <name type="scientific">Fulvitalea axinellae</name>
    <dbReference type="NCBI Taxonomy" id="1182444"/>
    <lineage>
        <taxon>Bacteria</taxon>
        <taxon>Pseudomonadati</taxon>
        <taxon>Bacteroidota</taxon>
        <taxon>Cytophagia</taxon>
        <taxon>Cytophagales</taxon>
        <taxon>Persicobacteraceae</taxon>
        <taxon>Fulvitalea</taxon>
    </lineage>
</organism>
<evidence type="ECO:0000256" key="5">
    <source>
        <dbReference type="SAM" id="SignalP"/>
    </source>
</evidence>
<name>A0AAU9D169_9BACT</name>
<accession>A0AAU9D169</accession>
<evidence type="ECO:0000256" key="1">
    <source>
        <dbReference type="ARBA" id="ARBA00009865"/>
    </source>
</evidence>
<dbReference type="Pfam" id="PF04616">
    <property type="entry name" value="Glyco_hydro_43"/>
    <property type="match status" value="1"/>
</dbReference>
<keyword evidence="7" id="KW-1185">Reference proteome</keyword>
<dbReference type="GO" id="GO:0005975">
    <property type="term" value="P:carbohydrate metabolic process"/>
    <property type="evidence" value="ECO:0007669"/>
    <property type="project" value="InterPro"/>
</dbReference>
<dbReference type="CDD" id="cd18825">
    <property type="entry name" value="GH43_CtGH43-like"/>
    <property type="match status" value="1"/>
</dbReference>
<dbReference type="Gene3D" id="2.115.10.20">
    <property type="entry name" value="Glycosyl hydrolase domain, family 43"/>
    <property type="match status" value="1"/>
</dbReference>
<dbReference type="InterPro" id="IPR006710">
    <property type="entry name" value="Glyco_hydro_43"/>
</dbReference>